<keyword evidence="6" id="KW-0744">Spermatogenesis</keyword>
<sequence length="418" mass="48118">MVLERQSAHCFELATLLASLLLGAGYDAYVVSGVATREVCANDQLRVVCPDFIPKVEVVEEARPRTPPKYQVREPPYLHSRFMEQMEERERRREEDRRRLQQEEEDRRIAELEKPPPDELAGFRLHAWVLIRPGDGREDVAEAFFVEPSTGFRHGVDSPGYHRVESVWNHVNYWVNVQEDAMRGGSCEGTDFDLADVSKWEHLLAGEPAEWRRGVDSEVRLGLEEGGHDAEALAEKHLDMPASWVPQLDVQHAVYERRYPGCSKTILYKKAKVEKFSPYLNKDGLTRRVTAYADYGHADPLAIAEHYENRADFLYEVRKDVPRGAATDHFRRGRDDACREHQYLVAENSLESPRKLWFFDVARDDGLQHLEVTADHLTEAFRHRNDRLYYRRVHFMEGAGSRADGPDTDPGTPNHGEV</sequence>
<evidence type="ECO:0000256" key="13">
    <source>
        <dbReference type="SAM" id="MobiDB-lite"/>
    </source>
</evidence>
<comment type="similarity">
    <text evidence="2">Belongs to the DRC7 family.</text>
</comment>
<dbReference type="GO" id="GO:0007283">
    <property type="term" value="P:spermatogenesis"/>
    <property type="evidence" value="ECO:0007669"/>
    <property type="project" value="UniProtKB-KW"/>
</dbReference>
<evidence type="ECO:0000256" key="4">
    <source>
        <dbReference type="ARBA" id="ARBA00022782"/>
    </source>
</evidence>
<evidence type="ECO:0000256" key="11">
    <source>
        <dbReference type="ARBA" id="ARBA00031627"/>
    </source>
</evidence>
<comment type="caution">
    <text evidence="17">The sequence shown here is derived from an EMBL/GenBank/DDBJ whole genome shotgun (WGS) entry which is preliminary data.</text>
</comment>
<evidence type="ECO:0000313" key="18">
    <source>
        <dbReference type="Proteomes" id="UP001075354"/>
    </source>
</evidence>
<evidence type="ECO:0000256" key="1">
    <source>
        <dbReference type="ARBA" id="ARBA00004611"/>
    </source>
</evidence>
<keyword evidence="5" id="KW-0282">Flagellum</keyword>
<keyword evidence="8" id="KW-0969">Cilium</keyword>
<name>A0AAV7XGA8_9NEOP</name>
<feature type="domain" description="CEP76/DRC7 peptidase-like" evidence="15">
    <location>
        <begin position="126"/>
        <end position="203"/>
    </location>
</feature>
<accession>A0AAV7XGA8</accession>
<keyword evidence="4" id="KW-0221">Differentiation</keyword>
<evidence type="ECO:0000259" key="16">
    <source>
        <dbReference type="Pfam" id="PF24667"/>
    </source>
</evidence>
<gene>
    <name evidence="17" type="ORF">ONE63_001565</name>
</gene>
<organism evidence="17 18">
    <name type="scientific">Megalurothrips usitatus</name>
    <name type="common">bean blossom thrips</name>
    <dbReference type="NCBI Taxonomy" id="439358"/>
    <lineage>
        <taxon>Eukaryota</taxon>
        <taxon>Metazoa</taxon>
        <taxon>Ecdysozoa</taxon>
        <taxon>Arthropoda</taxon>
        <taxon>Hexapoda</taxon>
        <taxon>Insecta</taxon>
        <taxon>Pterygota</taxon>
        <taxon>Neoptera</taxon>
        <taxon>Paraneoptera</taxon>
        <taxon>Thysanoptera</taxon>
        <taxon>Terebrantia</taxon>
        <taxon>Thripoidea</taxon>
        <taxon>Thripidae</taxon>
        <taxon>Megalurothrips</taxon>
    </lineage>
</organism>
<comment type="subcellular location">
    <subcellularLocation>
        <location evidence="1">Cytoplasm</location>
        <location evidence="1">Cytoskeleton</location>
        <location evidence="1">Flagellum axoneme</location>
    </subcellularLocation>
</comment>
<dbReference type="InterPro" id="IPR033551">
    <property type="entry name" value="DRC7/lobo"/>
</dbReference>
<keyword evidence="18" id="KW-1185">Reference proteome</keyword>
<evidence type="ECO:0000256" key="9">
    <source>
        <dbReference type="ARBA" id="ARBA00023212"/>
    </source>
</evidence>
<evidence type="ECO:0000256" key="14">
    <source>
        <dbReference type="SAM" id="SignalP"/>
    </source>
</evidence>
<evidence type="ECO:0000259" key="15">
    <source>
        <dbReference type="Pfam" id="PF24656"/>
    </source>
</evidence>
<dbReference type="SUPFAM" id="SSF54001">
    <property type="entry name" value="Cysteine proteinases"/>
    <property type="match status" value="1"/>
</dbReference>
<dbReference type="Proteomes" id="UP001075354">
    <property type="component" value="Chromosome 10"/>
</dbReference>
<dbReference type="Pfam" id="PF24656">
    <property type="entry name" value="CEPT76_peptidase"/>
    <property type="match status" value="1"/>
</dbReference>
<dbReference type="GO" id="GO:0030154">
    <property type="term" value="P:cell differentiation"/>
    <property type="evidence" value="ECO:0007669"/>
    <property type="project" value="UniProtKB-KW"/>
</dbReference>
<dbReference type="Pfam" id="PF24667">
    <property type="entry name" value="MORN_DRC7"/>
    <property type="match status" value="1"/>
</dbReference>
<evidence type="ECO:0000256" key="2">
    <source>
        <dbReference type="ARBA" id="ARBA00010738"/>
    </source>
</evidence>
<proteinExistence type="inferred from homology"/>
<dbReference type="EMBL" id="JAPTSV010000010">
    <property type="protein sequence ID" value="KAJ1523732.1"/>
    <property type="molecule type" value="Genomic_DNA"/>
</dbReference>
<evidence type="ECO:0000256" key="6">
    <source>
        <dbReference type="ARBA" id="ARBA00022871"/>
    </source>
</evidence>
<keyword evidence="10" id="KW-0966">Cell projection</keyword>
<evidence type="ECO:0000313" key="17">
    <source>
        <dbReference type="EMBL" id="KAJ1523732.1"/>
    </source>
</evidence>
<keyword evidence="9" id="KW-0206">Cytoskeleton</keyword>
<dbReference type="GO" id="GO:0031514">
    <property type="term" value="C:motile cilium"/>
    <property type="evidence" value="ECO:0007669"/>
    <property type="project" value="TreeGrafter"/>
</dbReference>
<dbReference type="AlphaFoldDB" id="A0AAV7XGA8"/>
<keyword evidence="14" id="KW-0732">Signal</keyword>
<feature type="region of interest" description="Disordered" evidence="13">
    <location>
        <begin position="83"/>
        <end position="114"/>
    </location>
</feature>
<keyword evidence="7" id="KW-0175">Coiled coil</keyword>
<feature type="domain" description="Dynein regulatory complex subunit 7 MORN" evidence="16">
    <location>
        <begin position="260"/>
        <end position="398"/>
    </location>
</feature>
<protein>
    <recommendedName>
        <fullName evidence="3">Dynein regulatory complex subunit 7</fullName>
    </recommendedName>
    <alternativeName>
        <fullName evidence="11">Coiled-coil domain-containing protein 135</fullName>
    </alternativeName>
    <alternativeName>
        <fullName evidence="12">Coiled-coil domain-containing protein lobo homolog</fullName>
    </alternativeName>
</protein>
<feature type="chain" id="PRO_5043742626" description="Dynein regulatory complex subunit 7" evidence="14">
    <location>
        <begin position="26"/>
        <end position="418"/>
    </location>
</feature>
<feature type="signal peptide" evidence="14">
    <location>
        <begin position="1"/>
        <end position="25"/>
    </location>
</feature>
<dbReference type="InterPro" id="IPR056290">
    <property type="entry name" value="CEPT76/DRC7_peptidase-like_dom"/>
</dbReference>
<dbReference type="PANTHER" id="PTHR35249">
    <property type="entry name" value="DYNEIN REGULATORY COMPLEX SUBUNIT 7"/>
    <property type="match status" value="1"/>
</dbReference>
<evidence type="ECO:0000256" key="7">
    <source>
        <dbReference type="ARBA" id="ARBA00023054"/>
    </source>
</evidence>
<evidence type="ECO:0000256" key="5">
    <source>
        <dbReference type="ARBA" id="ARBA00022846"/>
    </source>
</evidence>
<dbReference type="InterPro" id="IPR056291">
    <property type="entry name" value="MORN_DRC7"/>
</dbReference>
<evidence type="ECO:0000256" key="8">
    <source>
        <dbReference type="ARBA" id="ARBA00023069"/>
    </source>
</evidence>
<dbReference type="GO" id="GO:0030317">
    <property type="term" value="P:flagellated sperm motility"/>
    <property type="evidence" value="ECO:0007669"/>
    <property type="project" value="TreeGrafter"/>
</dbReference>
<evidence type="ECO:0000256" key="12">
    <source>
        <dbReference type="ARBA" id="ARBA00031733"/>
    </source>
</evidence>
<keyword evidence="9" id="KW-0963">Cytoplasm</keyword>
<evidence type="ECO:0000256" key="10">
    <source>
        <dbReference type="ARBA" id="ARBA00023273"/>
    </source>
</evidence>
<feature type="region of interest" description="Disordered" evidence="13">
    <location>
        <begin position="399"/>
        <end position="418"/>
    </location>
</feature>
<dbReference type="PANTHER" id="PTHR35249:SF2">
    <property type="entry name" value="DYNEIN REGULATORY COMPLEX SUBUNIT 7"/>
    <property type="match status" value="1"/>
</dbReference>
<evidence type="ECO:0000256" key="3">
    <source>
        <dbReference type="ARBA" id="ARBA00021303"/>
    </source>
</evidence>
<dbReference type="InterPro" id="IPR038765">
    <property type="entry name" value="Papain-like_cys_pep_sf"/>
</dbReference>
<reference evidence="17" key="1">
    <citation type="submission" date="2022-12" db="EMBL/GenBank/DDBJ databases">
        <title>Chromosome-level genome assembly of the bean flower thrips Megalurothrips usitatus.</title>
        <authorList>
            <person name="Ma L."/>
            <person name="Liu Q."/>
            <person name="Li H."/>
            <person name="Cai W."/>
        </authorList>
    </citation>
    <scope>NUCLEOTIDE SEQUENCE</scope>
    <source>
        <strain evidence="17">Cailab_2022a</strain>
    </source>
</reference>